<evidence type="ECO:0000256" key="7">
    <source>
        <dbReference type="ARBA" id="ARBA00022806"/>
    </source>
</evidence>
<evidence type="ECO:0000256" key="5">
    <source>
        <dbReference type="ARBA" id="ARBA00022741"/>
    </source>
</evidence>
<keyword evidence="9" id="KW-0051">Antiviral defense</keyword>
<sequence length="818" mass="91989">MDTIPSYMRYWGKAKKDPDSEGPDYHLLPYHCLDVAAVAQVWLSASPTLLFQIAKQMNTAPKKAQSIILFYILLHDLGKFDARFQNFREDIRQILQGDDWEVEPDSTYYSHGSCGYQQFCQVFGGNQAMKAVAGHHGFCDMSFDYFEPDADGELIELDIQARQDWIDFCLHFCQLDTIPEVGEISLLAGLCSVSDWIGSSITNFTADPDLPLEQYYQRALPRAEVALKATGMIERILGAGFRFLFPGYEPRGVQGLLDDLPIKPGLTLVEADTGAGKTEFALAYASILIKSGLADGVVFGLPTQATANGLFSRIGKAAAVLFPDALPTLAHGKSKYLLSDMSDESGFLQQSNKRAFLGTVSVATIDQILMGVLSVRHQFVRSFGTRKSVLVLDEIHSFDPYMMGLIEQVLKGQHQAYASVILLSATLPEHTKEKLLSCYKGESSSEEYPLVTHTDLSGNTTEFPLPESLRVSKIRVVKTHVWQSENCLPNSDQIAQIDRWARKGGVVAVVCNTVADAQKLYLNVMAAKPGYPVDLFHARYAFADRERIEKQVLADYGKEAKRTGRLLIATQVIEQSLDLDFDIMISQIAPVEYLMQRMGRLWRHDRLNSDLPPRTNSILEPLFITLVPESELTPETNIKQAKQHYSGSGYVYQNVRWLYRTQQFLQRHPELFFPDCYRSAIRFVHTLNAYHSEPDVLSEIADAFELKGEGSNYTARQISSIQSRPLNDVDPRCALLTRDGEMSVSVVLFNEEGELLHGGDFNDQQDRERSLISLAPKHARGQKCPEYYCHKAIVGKDIYYNELGFVRDDMAKELNIER</sequence>
<dbReference type="CDD" id="cd09641">
    <property type="entry name" value="Cas3''_I"/>
    <property type="match status" value="1"/>
</dbReference>
<evidence type="ECO:0000256" key="6">
    <source>
        <dbReference type="ARBA" id="ARBA00022801"/>
    </source>
</evidence>
<dbReference type="InterPro" id="IPR050547">
    <property type="entry name" value="DEAD_box_RNA_helicases"/>
</dbReference>
<dbReference type="PROSITE" id="PS51192">
    <property type="entry name" value="HELICASE_ATP_BIND_1"/>
    <property type="match status" value="1"/>
</dbReference>
<name>A0ABS2WD72_9GAMM</name>
<protein>
    <submittedName>
        <fullName evidence="12">CRISPR-associated helicase/endonuclease Cas3</fullName>
    </submittedName>
</protein>
<keyword evidence="4" id="KW-0479">Metal-binding</keyword>
<evidence type="ECO:0000259" key="11">
    <source>
        <dbReference type="PROSITE" id="PS51643"/>
    </source>
</evidence>
<dbReference type="InterPro" id="IPR038257">
    <property type="entry name" value="CRISPR-assoc_Cas3_HD_sf"/>
</dbReference>
<dbReference type="InterPro" id="IPR001650">
    <property type="entry name" value="Helicase_C-like"/>
</dbReference>
<dbReference type="InterPro" id="IPR011545">
    <property type="entry name" value="DEAD/DEAH_box_helicase_dom"/>
</dbReference>
<dbReference type="Pfam" id="PF00270">
    <property type="entry name" value="DEAD"/>
    <property type="match status" value="1"/>
</dbReference>
<dbReference type="Pfam" id="PF18019">
    <property type="entry name" value="Cas3_HD"/>
    <property type="match status" value="1"/>
</dbReference>
<dbReference type="InterPro" id="IPR027417">
    <property type="entry name" value="P-loop_NTPase"/>
</dbReference>
<dbReference type="InterPro" id="IPR006483">
    <property type="entry name" value="CRISPR-assoc_Cas3_HD"/>
</dbReference>
<keyword evidence="6" id="KW-0378">Hydrolase</keyword>
<dbReference type="SUPFAM" id="SSF52540">
    <property type="entry name" value="P-loop containing nucleoside triphosphate hydrolases"/>
    <property type="match status" value="1"/>
</dbReference>
<dbReference type="NCBIfam" id="TIGR01587">
    <property type="entry name" value="cas3_core"/>
    <property type="match status" value="1"/>
</dbReference>
<dbReference type="SMART" id="SM00490">
    <property type="entry name" value="HELICc"/>
    <property type="match status" value="1"/>
</dbReference>
<evidence type="ECO:0000313" key="13">
    <source>
        <dbReference type="Proteomes" id="UP000760472"/>
    </source>
</evidence>
<reference evidence="12 13" key="1">
    <citation type="submission" date="2021-02" db="EMBL/GenBank/DDBJ databases">
        <title>A novel species of genus Amphritea isolated from a fishpond in China.</title>
        <authorList>
            <person name="Lu H."/>
        </authorList>
    </citation>
    <scope>NUCLEOTIDE SEQUENCE [LARGE SCALE GENOMIC DNA]</scope>
    <source>
        <strain evidence="12 13">RP18W</strain>
    </source>
</reference>
<keyword evidence="5" id="KW-0547">Nucleotide-binding</keyword>
<evidence type="ECO:0000256" key="2">
    <source>
        <dbReference type="ARBA" id="ARBA00009046"/>
    </source>
</evidence>
<dbReference type="NCBIfam" id="TIGR01596">
    <property type="entry name" value="cas3_HD"/>
    <property type="match status" value="1"/>
</dbReference>
<keyword evidence="13" id="KW-1185">Reference proteome</keyword>
<organism evidence="12 13">
    <name type="scientific">Amphritea pacifica</name>
    <dbReference type="NCBI Taxonomy" id="2811233"/>
    <lineage>
        <taxon>Bacteria</taxon>
        <taxon>Pseudomonadati</taxon>
        <taxon>Pseudomonadota</taxon>
        <taxon>Gammaproteobacteria</taxon>
        <taxon>Oceanospirillales</taxon>
        <taxon>Oceanospirillaceae</taxon>
        <taxon>Amphritea</taxon>
    </lineage>
</organism>
<dbReference type="RefSeq" id="WP_205214356.1">
    <property type="nucleotide sequence ID" value="NZ_JAFFZP010000043.1"/>
</dbReference>
<dbReference type="Gene3D" id="3.40.50.300">
    <property type="entry name" value="P-loop containing nucleotide triphosphate hydrolases"/>
    <property type="match status" value="2"/>
</dbReference>
<dbReference type="PANTHER" id="PTHR47963:SF9">
    <property type="entry name" value="CRISPR-ASSOCIATED ENDONUCLEASE_HELICASE CAS3"/>
    <property type="match status" value="1"/>
</dbReference>
<proteinExistence type="inferred from homology"/>
<evidence type="ECO:0000256" key="3">
    <source>
        <dbReference type="ARBA" id="ARBA00022722"/>
    </source>
</evidence>
<comment type="similarity">
    <text evidence="1">In the N-terminal section; belongs to the CRISPR-associated nuclease Cas3-HD family.</text>
</comment>
<evidence type="ECO:0000256" key="8">
    <source>
        <dbReference type="ARBA" id="ARBA00022840"/>
    </source>
</evidence>
<dbReference type="Proteomes" id="UP000760472">
    <property type="component" value="Unassembled WGS sequence"/>
</dbReference>
<evidence type="ECO:0000256" key="4">
    <source>
        <dbReference type="ARBA" id="ARBA00022723"/>
    </source>
</evidence>
<dbReference type="Gene3D" id="1.10.3210.30">
    <property type="match status" value="1"/>
</dbReference>
<evidence type="ECO:0000256" key="1">
    <source>
        <dbReference type="ARBA" id="ARBA00006847"/>
    </source>
</evidence>
<dbReference type="SMART" id="SM00487">
    <property type="entry name" value="DEXDc"/>
    <property type="match status" value="1"/>
</dbReference>
<dbReference type="NCBIfam" id="NF007248">
    <property type="entry name" value="PRK09694.1"/>
    <property type="match status" value="1"/>
</dbReference>
<evidence type="ECO:0000259" key="10">
    <source>
        <dbReference type="PROSITE" id="PS51192"/>
    </source>
</evidence>
<gene>
    <name evidence="12" type="primary">cas3</name>
    <name evidence="12" type="ORF">JW498_19335</name>
</gene>
<comment type="similarity">
    <text evidence="2">In the central section; belongs to the CRISPR-associated helicase Cas3 family.</text>
</comment>
<evidence type="ECO:0000313" key="12">
    <source>
        <dbReference type="EMBL" id="MBN0989526.1"/>
    </source>
</evidence>
<dbReference type="PANTHER" id="PTHR47963">
    <property type="entry name" value="DEAD-BOX ATP-DEPENDENT RNA HELICASE 47, MITOCHONDRIAL"/>
    <property type="match status" value="1"/>
</dbReference>
<comment type="caution">
    <text evidence="12">The sequence shown here is derived from an EMBL/GenBank/DDBJ whole genome shotgun (WGS) entry which is preliminary data.</text>
</comment>
<dbReference type="Pfam" id="PF22590">
    <property type="entry name" value="Cas3-like_C_2"/>
    <property type="match status" value="1"/>
</dbReference>
<keyword evidence="3" id="KW-0540">Nuclease</keyword>
<keyword evidence="7" id="KW-0347">Helicase</keyword>
<feature type="domain" description="Helicase ATP-binding" evidence="10">
    <location>
        <begin position="258"/>
        <end position="445"/>
    </location>
</feature>
<evidence type="ECO:0000256" key="9">
    <source>
        <dbReference type="ARBA" id="ARBA00023118"/>
    </source>
</evidence>
<keyword evidence="8" id="KW-0067">ATP-binding</keyword>
<dbReference type="InterPro" id="IPR006474">
    <property type="entry name" value="Helicase_Cas3_CRISPR-ass_core"/>
</dbReference>
<dbReference type="PROSITE" id="PS51643">
    <property type="entry name" value="HD_CAS3"/>
    <property type="match status" value="1"/>
</dbReference>
<dbReference type="InterPro" id="IPR014001">
    <property type="entry name" value="Helicase_ATP-bd"/>
</dbReference>
<accession>A0ABS2WD72</accession>
<dbReference type="InterPro" id="IPR054712">
    <property type="entry name" value="Cas3-like_dom"/>
</dbReference>
<feature type="domain" description="HD Cas3-type" evidence="11">
    <location>
        <begin position="21"/>
        <end position="197"/>
    </location>
</feature>
<dbReference type="EMBL" id="JAFFZP010000043">
    <property type="protein sequence ID" value="MBN0989526.1"/>
    <property type="molecule type" value="Genomic_DNA"/>
</dbReference>